<gene>
    <name evidence="10" type="ORF">GTP45_24190</name>
</gene>
<evidence type="ECO:0000256" key="1">
    <source>
        <dbReference type="ARBA" id="ARBA00001947"/>
    </source>
</evidence>
<dbReference type="AlphaFoldDB" id="A0A7X4KE09"/>
<dbReference type="GO" id="GO:0046872">
    <property type="term" value="F:metal ion binding"/>
    <property type="evidence" value="ECO:0007669"/>
    <property type="project" value="UniProtKB-KW"/>
</dbReference>
<evidence type="ECO:0000256" key="2">
    <source>
        <dbReference type="ARBA" id="ARBA00022670"/>
    </source>
</evidence>
<dbReference type="InterPro" id="IPR051156">
    <property type="entry name" value="Mito/Outer_Membr_Metalloprot"/>
</dbReference>
<feature type="region of interest" description="Disordered" evidence="7">
    <location>
        <begin position="501"/>
        <end position="561"/>
    </location>
</feature>
<dbReference type="Gene3D" id="3.30.2010.10">
    <property type="entry name" value="Metalloproteases ('zincins'), catalytic domain"/>
    <property type="match status" value="1"/>
</dbReference>
<feature type="compositionally biased region" description="Basic and acidic residues" evidence="7">
    <location>
        <begin position="501"/>
        <end position="529"/>
    </location>
</feature>
<evidence type="ECO:0000256" key="5">
    <source>
        <dbReference type="ARBA" id="ARBA00022833"/>
    </source>
</evidence>
<dbReference type="PANTHER" id="PTHR22726:SF1">
    <property type="entry name" value="METALLOENDOPEPTIDASE OMA1, MITOCHONDRIAL"/>
    <property type="match status" value="1"/>
</dbReference>
<protein>
    <submittedName>
        <fullName evidence="10">M48 family metalloprotease</fullName>
    </submittedName>
</protein>
<dbReference type="Proteomes" id="UP000450012">
    <property type="component" value="Unassembled WGS sequence"/>
</dbReference>
<accession>A0A7X4KE09</accession>
<keyword evidence="3" id="KW-0479">Metal-binding</keyword>
<comment type="cofactor">
    <cofactor evidence="1">
        <name>Zn(2+)</name>
        <dbReference type="ChEBI" id="CHEBI:29105"/>
    </cofactor>
</comment>
<evidence type="ECO:0000259" key="9">
    <source>
        <dbReference type="Pfam" id="PF01435"/>
    </source>
</evidence>
<evidence type="ECO:0000256" key="8">
    <source>
        <dbReference type="SAM" id="SignalP"/>
    </source>
</evidence>
<evidence type="ECO:0000256" key="6">
    <source>
        <dbReference type="ARBA" id="ARBA00023049"/>
    </source>
</evidence>
<keyword evidence="11" id="KW-1185">Reference proteome</keyword>
<comment type="caution">
    <text evidence="10">The sequence shown here is derived from an EMBL/GenBank/DDBJ whole genome shotgun (WGS) entry which is preliminary data.</text>
</comment>
<keyword evidence="6 10" id="KW-0482">Metalloprotease</keyword>
<dbReference type="InterPro" id="IPR011990">
    <property type="entry name" value="TPR-like_helical_dom_sf"/>
</dbReference>
<keyword evidence="4" id="KW-0378">Hydrolase</keyword>
<dbReference type="SUPFAM" id="SSF48452">
    <property type="entry name" value="TPR-like"/>
    <property type="match status" value="1"/>
</dbReference>
<keyword evidence="8" id="KW-0732">Signal</keyword>
<keyword evidence="2" id="KW-0645">Protease</keyword>
<feature type="chain" id="PRO_5031013249" evidence="8">
    <location>
        <begin position="18"/>
        <end position="561"/>
    </location>
</feature>
<evidence type="ECO:0000256" key="4">
    <source>
        <dbReference type="ARBA" id="ARBA00022801"/>
    </source>
</evidence>
<name>A0A7X4KE09_9BURK</name>
<reference evidence="10 11" key="1">
    <citation type="submission" date="2019-12" db="EMBL/GenBank/DDBJ databases">
        <title>Novel species isolated from a subtropical stream in China.</title>
        <authorList>
            <person name="Lu H."/>
        </authorList>
    </citation>
    <scope>NUCLEOTIDE SEQUENCE [LARGE SCALE GENOMIC DNA]</scope>
    <source>
        <strain evidence="10 11">FT55W</strain>
    </source>
</reference>
<feature type="domain" description="Peptidase M48" evidence="9">
    <location>
        <begin position="94"/>
        <end position="260"/>
    </location>
</feature>
<dbReference type="InterPro" id="IPR001915">
    <property type="entry name" value="Peptidase_M48"/>
</dbReference>
<proteinExistence type="predicted"/>
<evidence type="ECO:0000256" key="7">
    <source>
        <dbReference type="SAM" id="MobiDB-lite"/>
    </source>
</evidence>
<evidence type="ECO:0000256" key="3">
    <source>
        <dbReference type="ARBA" id="ARBA00022723"/>
    </source>
</evidence>
<dbReference type="EMBL" id="WWCK01000007">
    <property type="protein sequence ID" value="MYM69924.1"/>
    <property type="molecule type" value="Genomic_DNA"/>
</dbReference>
<dbReference type="GO" id="GO:0016020">
    <property type="term" value="C:membrane"/>
    <property type="evidence" value="ECO:0007669"/>
    <property type="project" value="TreeGrafter"/>
</dbReference>
<evidence type="ECO:0000313" key="10">
    <source>
        <dbReference type="EMBL" id="MYM69924.1"/>
    </source>
</evidence>
<dbReference type="Pfam" id="PF01435">
    <property type="entry name" value="Peptidase_M48"/>
    <property type="match status" value="1"/>
</dbReference>
<evidence type="ECO:0000313" key="11">
    <source>
        <dbReference type="Proteomes" id="UP000450012"/>
    </source>
</evidence>
<dbReference type="CDD" id="cd07333">
    <property type="entry name" value="M48C_bepA_like"/>
    <property type="match status" value="1"/>
</dbReference>
<keyword evidence="5" id="KW-0862">Zinc</keyword>
<dbReference type="PANTHER" id="PTHR22726">
    <property type="entry name" value="METALLOENDOPEPTIDASE OMA1"/>
    <property type="match status" value="1"/>
</dbReference>
<organism evidence="10 11">
    <name type="scientific">Duganella rivi</name>
    <dbReference type="NCBI Taxonomy" id="2666083"/>
    <lineage>
        <taxon>Bacteria</taxon>
        <taxon>Pseudomonadati</taxon>
        <taxon>Pseudomonadota</taxon>
        <taxon>Betaproteobacteria</taxon>
        <taxon>Burkholderiales</taxon>
        <taxon>Oxalobacteraceae</taxon>
        <taxon>Telluria group</taxon>
        <taxon>Duganella</taxon>
    </lineage>
</organism>
<feature type="signal peptide" evidence="8">
    <location>
        <begin position="1"/>
        <end position="17"/>
    </location>
</feature>
<dbReference type="GO" id="GO:0004222">
    <property type="term" value="F:metalloendopeptidase activity"/>
    <property type="evidence" value="ECO:0007669"/>
    <property type="project" value="InterPro"/>
</dbReference>
<dbReference type="Gene3D" id="1.25.40.10">
    <property type="entry name" value="Tetratricopeptide repeat domain"/>
    <property type="match status" value="1"/>
</dbReference>
<sequence>MRAVAAALLVAMPMAMAQSVLAPAKIPNLPALGGTENQDLSPLMERKLGEEIMRDIRRDRDYLDDGPILEYMNTFGNALVEARPGARGEANYDYFFFVVRDPQLNAFALPGGFIAVHSALLLQAQTESELASVLGHEIGHVVQRHIARSIGQQKQDALIPLAAMILAALASRQGGDAAMGVFLGGQGLAIQRQLNFGRDAEREADRIGFQIMGEAGFDTSGMVAFFQQMQNSTRNYSDLVPAWLLTHPLTTERIADIQARIREQPYKQRADSLDFYLVRSRARVLQDQSTNGYNEAKQFFQAQIQQESWQQRAAGQYGMAFLTMKQGDTAAAQTWLDKAYDTVNRPPPPGVLAVAPRSKAETIFAATSIEIKLAQPDNQAVLAKAVKEAEAAHLKFPLSRGIAHQYGEAMLAAGQLEEAAVYLRDQAQLYRSDIEIFDILARVYSKQGKLALQHIALAESYALQGGTLSALDQLNYARKAPDASFYDQSLIDAREREWQARRREEMGDKGKKDMAESRPAFKAELKSGSENKNNNLNNPFASPLDRYRQGGVGADGMLTKP</sequence>
<dbReference type="GO" id="GO:0051603">
    <property type="term" value="P:proteolysis involved in protein catabolic process"/>
    <property type="evidence" value="ECO:0007669"/>
    <property type="project" value="TreeGrafter"/>
</dbReference>